<organism evidence="2 3">
    <name type="scientific">Pseudolycoriella hygida</name>
    <dbReference type="NCBI Taxonomy" id="35572"/>
    <lineage>
        <taxon>Eukaryota</taxon>
        <taxon>Metazoa</taxon>
        <taxon>Ecdysozoa</taxon>
        <taxon>Arthropoda</taxon>
        <taxon>Hexapoda</taxon>
        <taxon>Insecta</taxon>
        <taxon>Pterygota</taxon>
        <taxon>Neoptera</taxon>
        <taxon>Endopterygota</taxon>
        <taxon>Diptera</taxon>
        <taxon>Nematocera</taxon>
        <taxon>Sciaroidea</taxon>
        <taxon>Sciaridae</taxon>
        <taxon>Pseudolycoriella</taxon>
    </lineage>
</organism>
<dbReference type="InterPro" id="IPR002557">
    <property type="entry name" value="Chitin-bd_dom"/>
</dbReference>
<sequence>VGNGELILNLNLQMLRQQTRSKCDLSGQTQCSSDCLSILVCTEGNETPVKSIKCNSETPFCDGGICTTAPGNCSLNVRRSNYFCTSTGLFPDPTDCTKYFSCSQPGSMSTEFLCPVGSIYNS</sequence>
<dbReference type="EMBL" id="WJQU01000003">
    <property type="protein sequence ID" value="KAJ6638299.1"/>
    <property type="molecule type" value="Genomic_DNA"/>
</dbReference>
<dbReference type="AlphaFoldDB" id="A0A9Q0MVY9"/>
<dbReference type="PROSITE" id="PS50940">
    <property type="entry name" value="CHIT_BIND_II"/>
    <property type="match status" value="1"/>
</dbReference>
<accession>A0A9Q0MVY9</accession>
<evidence type="ECO:0000313" key="2">
    <source>
        <dbReference type="EMBL" id="KAJ6638299.1"/>
    </source>
</evidence>
<reference evidence="2" key="1">
    <citation type="submission" date="2022-07" db="EMBL/GenBank/DDBJ databases">
        <authorList>
            <person name="Trinca V."/>
            <person name="Uliana J.V.C."/>
            <person name="Torres T.T."/>
            <person name="Ward R.J."/>
            <person name="Monesi N."/>
        </authorList>
    </citation>
    <scope>NUCLEOTIDE SEQUENCE</scope>
    <source>
        <strain evidence="2">HSMRA1968</strain>
        <tissue evidence="2">Whole embryos</tissue>
    </source>
</reference>
<dbReference type="GO" id="GO:0005576">
    <property type="term" value="C:extracellular region"/>
    <property type="evidence" value="ECO:0007669"/>
    <property type="project" value="InterPro"/>
</dbReference>
<evidence type="ECO:0000259" key="1">
    <source>
        <dbReference type="PROSITE" id="PS50940"/>
    </source>
</evidence>
<feature type="non-terminal residue" evidence="2">
    <location>
        <position position="1"/>
    </location>
</feature>
<proteinExistence type="predicted"/>
<protein>
    <recommendedName>
        <fullName evidence="1">Chitin-binding type-2 domain-containing protein</fullName>
    </recommendedName>
</protein>
<dbReference type="SUPFAM" id="SSF57625">
    <property type="entry name" value="Invertebrate chitin-binding proteins"/>
    <property type="match status" value="1"/>
</dbReference>
<dbReference type="GO" id="GO:0008061">
    <property type="term" value="F:chitin binding"/>
    <property type="evidence" value="ECO:0007669"/>
    <property type="project" value="InterPro"/>
</dbReference>
<feature type="domain" description="Chitin-binding type-2" evidence="1">
    <location>
        <begin position="81"/>
        <end position="122"/>
    </location>
</feature>
<evidence type="ECO:0000313" key="3">
    <source>
        <dbReference type="Proteomes" id="UP001151699"/>
    </source>
</evidence>
<feature type="non-terminal residue" evidence="2">
    <location>
        <position position="122"/>
    </location>
</feature>
<dbReference type="Gene3D" id="2.170.140.10">
    <property type="entry name" value="Chitin binding domain"/>
    <property type="match status" value="1"/>
</dbReference>
<dbReference type="OrthoDB" id="6020543at2759"/>
<dbReference type="InterPro" id="IPR036508">
    <property type="entry name" value="Chitin-bd_dom_sf"/>
</dbReference>
<keyword evidence="3" id="KW-1185">Reference proteome</keyword>
<name>A0A9Q0MVY9_9DIPT</name>
<comment type="caution">
    <text evidence="2">The sequence shown here is derived from an EMBL/GenBank/DDBJ whole genome shotgun (WGS) entry which is preliminary data.</text>
</comment>
<dbReference type="Proteomes" id="UP001151699">
    <property type="component" value="Chromosome X"/>
</dbReference>
<gene>
    <name evidence="2" type="ORF">Bhyg_11033</name>
</gene>
<dbReference type="Pfam" id="PF01607">
    <property type="entry name" value="CBM_14"/>
    <property type="match status" value="1"/>
</dbReference>